<keyword evidence="2" id="KW-1185">Reference proteome</keyword>
<organism evidence="1 2">
    <name type="scientific">Stephania cephalantha</name>
    <dbReference type="NCBI Taxonomy" id="152367"/>
    <lineage>
        <taxon>Eukaryota</taxon>
        <taxon>Viridiplantae</taxon>
        <taxon>Streptophyta</taxon>
        <taxon>Embryophyta</taxon>
        <taxon>Tracheophyta</taxon>
        <taxon>Spermatophyta</taxon>
        <taxon>Magnoliopsida</taxon>
        <taxon>Ranunculales</taxon>
        <taxon>Menispermaceae</taxon>
        <taxon>Menispermoideae</taxon>
        <taxon>Cissampelideae</taxon>
        <taxon>Stephania</taxon>
    </lineage>
</organism>
<name>A0AAP0HTI0_9MAGN</name>
<dbReference type="Proteomes" id="UP001419268">
    <property type="component" value="Unassembled WGS sequence"/>
</dbReference>
<comment type="caution">
    <text evidence="1">The sequence shown here is derived from an EMBL/GenBank/DDBJ whole genome shotgun (WGS) entry which is preliminary data.</text>
</comment>
<accession>A0AAP0HTI0</accession>
<sequence length="180" mass="20809">MIEESTDWEKNRIWQHIWRWKGPQLVRSFLWLFNHEWLATNLLCASRGMKISQRCPCCGGAKISKEPDMMLQSQPYVPTKQCICNVHIAVLIFFNEMDETSHVKRRFREVVDSTPAELDCRADANITLNNLSGGESKGGVDIVVCCWVEHIVPVVVWNLLSCGDRWRLHLCCSNHYDNFG</sequence>
<proteinExistence type="predicted"/>
<evidence type="ECO:0000313" key="1">
    <source>
        <dbReference type="EMBL" id="KAK9095190.1"/>
    </source>
</evidence>
<dbReference type="EMBL" id="JBBNAG010000011">
    <property type="protein sequence ID" value="KAK9095190.1"/>
    <property type="molecule type" value="Genomic_DNA"/>
</dbReference>
<dbReference type="AlphaFoldDB" id="A0AAP0HTI0"/>
<gene>
    <name evidence="1" type="ORF">Scep_026659</name>
</gene>
<reference evidence="1 2" key="1">
    <citation type="submission" date="2024-01" db="EMBL/GenBank/DDBJ databases">
        <title>Genome assemblies of Stephania.</title>
        <authorList>
            <person name="Yang L."/>
        </authorList>
    </citation>
    <scope>NUCLEOTIDE SEQUENCE [LARGE SCALE GENOMIC DNA]</scope>
    <source>
        <strain evidence="1">JXDWG</strain>
        <tissue evidence="1">Leaf</tissue>
    </source>
</reference>
<evidence type="ECO:0008006" key="3">
    <source>
        <dbReference type="Google" id="ProtNLM"/>
    </source>
</evidence>
<evidence type="ECO:0000313" key="2">
    <source>
        <dbReference type="Proteomes" id="UP001419268"/>
    </source>
</evidence>
<protein>
    <recommendedName>
        <fullName evidence="3">Reverse transcriptase zinc-binding domain-containing protein</fullName>
    </recommendedName>
</protein>